<reference evidence="2" key="1">
    <citation type="submission" date="2016-11" db="EMBL/GenBank/DDBJ databases">
        <authorList>
            <person name="Varghese N."/>
            <person name="Submissions S."/>
        </authorList>
    </citation>
    <scope>NUCLEOTIDE SEQUENCE [LARGE SCALE GENOMIC DNA]</scope>
    <source>
        <strain evidence="2">YR203</strain>
    </source>
</reference>
<dbReference type="Proteomes" id="UP000184108">
    <property type="component" value="Unassembled WGS sequence"/>
</dbReference>
<organism evidence="1 2">
    <name type="scientific">Chryseobacterium vrystaatense</name>
    <dbReference type="NCBI Taxonomy" id="307480"/>
    <lineage>
        <taxon>Bacteria</taxon>
        <taxon>Pseudomonadati</taxon>
        <taxon>Bacteroidota</taxon>
        <taxon>Flavobacteriia</taxon>
        <taxon>Flavobacteriales</taxon>
        <taxon>Weeksellaceae</taxon>
        <taxon>Chryseobacterium group</taxon>
        <taxon>Chryseobacterium</taxon>
    </lineage>
</organism>
<name>A0A1M4UWY8_9FLAO</name>
<proteinExistence type="predicted"/>
<dbReference type="InterPro" id="IPR009899">
    <property type="entry name" value="ArdA"/>
</dbReference>
<dbReference type="InterPro" id="IPR041895">
    <property type="entry name" value="ArdA_dom1"/>
</dbReference>
<sequence length="201" mass="23458">MLEHIKANVNKCSTVKLKFINMANLQNCLDNCSIYVGSYKKYNEGSIFGEWLNLSDYSDYNELYEAMKELHNDEGDPEFMFQDYEFPKFFINQGLISECHISEDIYEIAEKINDSGLEFEIIEAYVDCIGSYCKDIEELLDKVSDSYSGEFNSDEDFTQGMLEQDGSIPENLPSYIFIDWEKTAYNFMFDFSCSNGHYFRN</sequence>
<dbReference type="EMBL" id="FQVE01000001">
    <property type="protein sequence ID" value="SHE61179.1"/>
    <property type="molecule type" value="Genomic_DNA"/>
</dbReference>
<evidence type="ECO:0000313" key="2">
    <source>
        <dbReference type="Proteomes" id="UP000184108"/>
    </source>
</evidence>
<evidence type="ECO:0000313" key="1">
    <source>
        <dbReference type="EMBL" id="SHE61179.1"/>
    </source>
</evidence>
<dbReference type="Gene3D" id="3.10.20.480">
    <property type="entry name" value="Antirestriction protein ArdA, domain 1"/>
    <property type="match status" value="1"/>
</dbReference>
<dbReference type="AlphaFoldDB" id="A0A1M4UWY8"/>
<accession>A0A1M4UWY8</accession>
<gene>
    <name evidence="1" type="ORF">SAMN02787073_0742</name>
</gene>
<dbReference type="Pfam" id="PF07275">
    <property type="entry name" value="ArdA"/>
    <property type="match status" value="1"/>
</dbReference>
<protein>
    <submittedName>
        <fullName evidence="1">Antirestriction protein</fullName>
    </submittedName>
</protein>